<dbReference type="InterPro" id="IPR050473">
    <property type="entry name" value="A2M/Complement_sys"/>
</dbReference>
<organism evidence="3 4">
    <name type="scientific">Scylla paramamosain</name>
    <name type="common">Mud crab</name>
    <dbReference type="NCBI Taxonomy" id="85552"/>
    <lineage>
        <taxon>Eukaryota</taxon>
        <taxon>Metazoa</taxon>
        <taxon>Ecdysozoa</taxon>
        <taxon>Arthropoda</taxon>
        <taxon>Crustacea</taxon>
        <taxon>Multicrustacea</taxon>
        <taxon>Malacostraca</taxon>
        <taxon>Eumalacostraca</taxon>
        <taxon>Eucarida</taxon>
        <taxon>Decapoda</taxon>
        <taxon>Pleocyemata</taxon>
        <taxon>Brachyura</taxon>
        <taxon>Eubrachyura</taxon>
        <taxon>Portunoidea</taxon>
        <taxon>Portunidae</taxon>
        <taxon>Portuninae</taxon>
        <taxon>Scylla</taxon>
    </lineage>
</organism>
<feature type="domain" description="Alpha-macroglobulin receptor-binding" evidence="1">
    <location>
        <begin position="232"/>
        <end position="327"/>
    </location>
</feature>
<dbReference type="Pfam" id="PF07678">
    <property type="entry name" value="TED_complement"/>
    <property type="match status" value="1"/>
</dbReference>
<evidence type="ECO:0000313" key="3">
    <source>
        <dbReference type="EMBL" id="KAK8404356.1"/>
    </source>
</evidence>
<dbReference type="InterPro" id="IPR036595">
    <property type="entry name" value="A-macroglobulin_rcpt-bd_sf"/>
</dbReference>
<dbReference type="GO" id="GO:0005615">
    <property type="term" value="C:extracellular space"/>
    <property type="evidence" value="ECO:0007669"/>
    <property type="project" value="InterPro"/>
</dbReference>
<dbReference type="InterPro" id="IPR008930">
    <property type="entry name" value="Terpenoid_cyclase/PrenylTrfase"/>
</dbReference>
<sequence>MVASTEKEVALKILESMGRRSTEGGLHWSRDTVSSNNRLAQDNQRSFLLPKEPQEWDSYAVEATSYALLTFLLREGVTPRVESIVRWLTSVRDWDMAFSGTVDTVLAMQALAEYSHRARLRDVTNLDVRIEASSSPGFSEELSITNQSISAKHSFPIPRPWGHVYLEARGSGQAVAQMEITWGVDLDRYLEKPPRKYFDLTVTETYPRFRNKSIIYTEICTRWTAVEVSPVSHAAYLEIEVATGYFISQPTANNIVKKIMEGYFPQLVDVKVSQTKLSWQFSYVPSDKMNCFNYTLRRHFPAANLTAVRYATIYELFAPEHFETTMINSTSLAALDICEVCGSYQCPYCPYYSGKAPHVHPCLLLLVLAGVLAVTHSRKPLPDSLGAIIEQWAPLIWLHPEEVFFPSSVDFHLFNVEVRDRNETTVQSLQDRYSIVTGPETRSYHLNSVPDLECADCLLDWFRGQNISEVAVPTYAFVKDHKDPCGTVDVAYRSFYPYNYGKDVCVGVPIGGVCQGVMQSFGNHVGDWEHFSIRIRNGSVTDCYVSVHSFGAYYSWNDTAQNFQLVRGEKIDVIDVTYPESVEVVEGRHAELFSANGSHGLWSERGTHEYAHFPIHLQDQTERGYPWRTWDLLEVVFWDKDEGFVGDEHYLGYRGTWGNQEQGCGIVEEVSGECVLVGGPGFWPAGPSDFPDDCHLH</sequence>
<dbReference type="AlphaFoldDB" id="A0AAW0UWR9"/>
<dbReference type="Pfam" id="PF07677">
    <property type="entry name" value="A2M_recep"/>
    <property type="match status" value="1"/>
</dbReference>
<dbReference type="Gene3D" id="2.60.40.690">
    <property type="entry name" value="Alpha-macroglobulin, receptor-binding domain"/>
    <property type="match status" value="1"/>
</dbReference>
<accession>A0AAW0UWR9</accession>
<keyword evidence="4" id="KW-1185">Reference proteome</keyword>
<dbReference type="InterPro" id="IPR009291">
    <property type="entry name" value="Vps62"/>
</dbReference>
<comment type="caution">
    <text evidence="3">The sequence shown here is derived from an EMBL/GenBank/DDBJ whole genome shotgun (WGS) entry which is preliminary data.</text>
</comment>
<feature type="domain" description="Alpha-macroglobulin-like TED" evidence="2">
    <location>
        <begin position="5"/>
        <end position="114"/>
    </location>
</feature>
<dbReference type="SUPFAM" id="SSF48239">
    <property type="entry name" value="Terpenoid cyclases/Protein prenyltransferases"/>
    <property type="match status" value="1"/>
</dbReference>
<evidence type="ECO:0000259" key="1">
    <source>
        <dbReference type="Pfam" id="PF07677"/>
    </source>
</evidence>
<protein>
    <submittedName>
        <fullName evidence="3">Uncharacterized protein</fullName>
    </submittedName>
</protein>
<gene>
    <name evidence="3" type="ORF">O3P69_007577</name>
</gene>
<dbReference type="SUPFAM" id="SSF49410">
    <property type="entry name" value="Alpha-macroglobulin receptor domain"/>
    <property type="match status" value="1"/>
</dbReference>
<proteinExistence type="predicted"/>
<dbReference type="Proteomes" id="UP001487740">
    <property type="component" value="Unassembled WGS sequence"/>
</dbReference>
<reference evidence="3 4" key="1">
    <citation type="submission" date="2023-03" db="EMBL/GenBank/DDBJ databases">
        <title>High-quality genome of Scylla paramamosain provides insights in environmental adaptation.</title>
        <authorList>
            <person name="Zhang L."/>
        </authorList>
    </citation>
    <scope>NUCLEOTIDE SEQUENCE [LARGE SCALE GENOMIC DNA]</scope>
    <source>
        <strain evidence="3">LZ_2023a</strain>
        <tissue evidence="3">Muscle</tissue>
    </source>
</reference>
<dbReference type="InterPro" id="IPR011626">
    <property type="entry name" value="Alpha-macroglobulin_TED"/>
</dbReference>
<dbReference type="PANTHER" id="PTHR11412:SF146">
    <property type="entry name" value="CD109 ANTIGEN"/>
    <property type="match status" value="1"/>
</dbReference>
<dbReference type="EMBL" id="JARAKH010000004">
    <property type="protein sequence ID" value="KAK8404356.1"/>
    <property type="molecule type" value="Genomic_DNA"/>
</dbReference>
<dbReference type="InterPro" id="IPR009048">
    <property type="entry name" value="A-macroglobulin_rcpt-bd"/>
</dbReference>
<dbReference type="PANTHER" id="PTHR11412">
    <property type="entry name" value="MACROGLOBULIN / COMPLEMENT"/>
    <property type="match status" value="1"/>
</dbReference>
<name>A0AAW0UWR9_SCYPA</name>
<evidence type="ECO:0000313" key="4">
    <source>
        <dbReference type="Proteomes" id="UP001487740"/>
    </source>
</evidence>
<dbReference type="Gene3D" id="1.50.10.20">
    <property type="match status" value="1"/>
</dbReference>
<dbReference type="Pfam" id="PF06101">
    <property type="entry name" value="Vps62"/>
    <property type="match status" value="1"/>
</dbReference>
<evidence type="ECO:0000259" key="2">
    <source>
        <dbReference type="Pfam" id="PF07678"/>
    </source>
</evidence>